<dbReference type="EMBL" id="CAJOBI010003674">
    <property type="protein sequence ID" value="CAF3977031.1"/>
    <property type="molecule type" value="Genomic_DNA"/>
</dbReference>
<keyword evidence="7" id="KW-0807">Transducer</keyword>
<dbReference type="Proteomes" id="UP000676336">
    <property type="component" value="Unassembled WGS sequence"/>
</dbReference>
<evidence type="ECO:0000313" key="16">
    <source>
        <dbReference type="EMBL" id="CAF3982466.1"/>
    </source>
</evidence>
<comment type="subcellular location">
    <subcellularLocation>
        <location evidence="1">Membrane</location>
        <topology evidence="1">Multi-pass membrane protein</topology>
    </subcellularLocation>
</comment>
<dbReference type="PANTHER" id="PTHR24243">
    <property type="entry name" value="G-PROTEIN COUPLED RECEPTOR"/>
    <property type="match status" value="1"/>
</dbReference>
<organism evidence="10 18">
    <name type="scientific">Rotaria magnacalcarata</name>
    <dbReference type="NCBI Taxonomy" id="392030"/>
    <lineage>
        <taxon>Eukaryota</taxon>
        <taxon>Metazoa</taxon>
        <taxon>Spiralia</taxon>
        <taxon>Gnathifera</taxon>
        <taxon>Rotifera</taxon>
        <taxon>Eurotatoria</taxon>
        <taxon>Bdelloidea</taxon>
        <taxon>Philodinida</taxon>
        <taxon>Philodinidae</taxon>
        <taxon>Rotaria</taxon>
    </lineage>
</organism>
<dbReference type="Proteomes" id="UP000663842">
    <property type="component" value="Unassembled WGS sequence"/>
</dbReference>
<evidence type="ECO:0000313" key="15">
    <source>
        <dbReference type="EMBL" id="CAF3977031.1"/>
    </source>
</evidence>
<reference evidence="10" key="1">
    <citation type="submission" date="2021-02" db="EMBL/GenBank/DDBJ databases">
        <authorList>
            <person name="Nowell W R."/>
        </authorList>
    </citation>
    <scope>NUCLEOTIDE SEQUENCE</scope>
</reference>
<evidence type="ECO:0000313" key="14">
    <source>
        <dbReference type="EMBL" id="CAF2109210.1"/>
    </source>
</evidence>
<feature type="transmembrane region" description="Helical" evidence="8">
    <location>
        <begin position="269"/>
        <end position="292"/>
    </location>
</feature>
<keyword evidence="3 8" id="KW-1133">Transmembrane helix</keyword>
<dbReference type="EMBL" id="CAJNRE010006323">
    <property type="protein sequence ID" value="CAF2053804.1"/>
    <property type="molecule type" value="Genomic_DNA"/>
</dbReference>
<feature type="domain" description="G-protein coupled receptors family 1 profile" evidence="9">
    <location>
        <begin position="26"/>
        <end position="290"/>
    </location>
</feature>
<comment type="caution">
    <text evidence="10">The sequence shown here is derived from an EMBL/GenBank/DDBJ whole genome shotgun (WGS) entry which is preliminary data.</text>
</comment>
<keyword evidence="6" id="KW-0675">Receptor</keyword>
<dbReference type="InterPro" id="IPR000276">
    <property type="entry name" value="GPCR_Rhodpsn"/>
</dbReference>
<dbReference type="EMBL" id="CAJNRG010004044">
    <property type="protein sequence ID" value="CAF2062783.1"/>
    <property type="molecule type" value="Genomic_DNA"/>
</dbReference>
<evidence type="ECO:0000256" key="6">
    <source>
        <dbReference type="ARBA" id="ARBA00023170"/>
    </source>
</evidence>
<dbReference type="Gene3D" id="1.20.1070.10">
    <property type="entry name" value="Rhodopsin 7-helix transmembrane proteins"/>
    <property type="match status" value="1"/>
</dbReference>
<dbReference type="OrthoDB" id="10007370at2759"/>
<dbReference type="EMBL" id="CAJNOV010007060">
    <property type="protein sequence ID" value="CAF1268397.1"/>
    <property type="molecule type" value="Genomic_DNA"/>
</dbReference>
<evidence type="ECO:0000259" key="9">
    <source>
        <dbReference type="PROSITE" id="PS50262"/>
    </source>
</evidence>
<evidence type="ECO:0000256" key="1">
    <source>
        <dbReference type="ARBA" id="ARBA00004141"/>
    </source>
</evidence>
<evidence type="ECO:0000313" key="18">
    <source>
        <dbReference type="Proteomes" id="UP000663855"/>
    </source>
</evidence>
<evidence type="ECO:0000313" key="19">
    <source>
        <dbReference type="Proteomes" id="UP000663866"/>
    </source>
</evidence>
<dbReference type="Proteomes" id="UP000663855">
    <property type="component" value="Unassembled WGS sequence"/>
</dbReference>
<name>A0A815BCQ4_9BILA</name>
<dbReference type="EMBL" id="CAJNRF010009361">
    <property type="protein sequence ID" value="CAF2109210.1"/>
    <property type="molecule type" value="Genomic_DNA"/>
</dbReference>
<evidence type="ECO:0000313" key="12">
    <source>
        <dbReference type="EMBL" id="CAF2053804.1"/>
    </source>
</evidence>
<dbReference type="Proteomes" id="UP000663866">
    <property type="component" value="Unassembled WGS sequence"/>
</dbReference>
<evidence type="ECO:0000313" key="17">
    <source>
        <dbReference type="EMBL" id="CAF4073831.1"/>
    </source>
</evidence>
<dbReference type="InterPro" id="IPR017452">
    <property type="entry name" value="GPCR_Rhodpsn_7TM"/>
</dbReference>
<evidence type="ECO:0000313" key="11">
    <source>
        <dbReference type="EMBL" id="CAF1314996.1"/>
    </source>
</evidence>
<dbReference type="Proteomes" id="UP000663824">
    <property type="component" value="Unassembled WGS sequence"/>
</dbReference>
<dbReference type="GO" id="GO:0005886">
    <property type="term" value="C:plasma membrane"/>
    <property type="evidence" value="ECO:0007669"/>
    <property type="project" value="TreeGrafter"/>
</dbReference>
<dbReference type="PANTHER" id="PTHR24243:SF230">
    <property type="entry name" value="G-PROTEIN COUPLED RECEPTORS FAMILY 1 PROFILE DOMAIN-CONTAINING PROTEIN"/>
    <property type="match status" value="1"/>
</dbReference>
<dbReference type="SUPFAM" id="SSF81321">
    <property type="entry name" value="Family A G protein-coupled receptor-like"/>
    <property type="match status" value="1"/>
</dbReference>
<evidence type="ECO:0000256" key="2">
    <source>
        <dbReference type="ARBA" id="ARBA00022692"/>
    </source>
</evidence>
<evidence type="ECO:0000313" key="13">
    <source>
        <dbReference type="EMBL" id="CAF2062783.1"/>
    </source>
</evidence>
<protein>
    <recommendedName>
        <fullName evidence="9">G-protein coupled receptors family 1 profile domain-containing protein</fullName>
    </recommendedName>
</protein>
<feature type="transmembrane region" description="Helical" evidence="8">
    <location>
        <begin position="58"/>
        <end position="81"/>
    </location>
</feature>
<sequence length="330" mass="38923">MDAVNVVAHRLMIVLGIIMFIFGLIGNILNIYVFLSWSRLKKNSRRKSHNARSSNSSLYLLTSSISNLIIIIFPFLTRIIFDGFQYSLNHRNGFILCKLRYYVLHTFDLTSLTCICMATFDRYLISSRQVRLRHMSTVRKRTKQVILFVITLNILHSIPIGFFFDVLNQGRCTIISRNFLYYYLWTFQICFHSFIPILFLTIFGVLTYRQLKKIKRTKRRGVFSSDKRLSRMLLLMSAAIVLSSIPYCIEHIYNVLIRKDPFNQPSHLYLYHVITSLLFYTNPVTSFYIFFISTPNFRKQVRKLFFCIGSDCNYDTESFTMITTIHNSHE</sequence>
<feature type="transmembrane region" description="Helical" evidence="8">
    <location>
        <begin position="229"/>
        <end position="249"/>
    </location>
</feature>
<feature type="transmembrane region" description="Helical" evidence="8">
    <location>
        <begin position="145"/>
        <end position="164"/>
    </location>
</feature>
<dbReference type="PROSITE" id="PS50262">
    <property type="entry name" value="G_PROTEIN_RECEP_F1_2"/>
    <property type="match status" value="1"/>
</dbReference>
<feature type="transmembrane region" description="Helical" evidence="8">
    <location>
        <begin position="101"/>
        <end position="124"/>
    </location>
</feature>
<dbReference type="AlphaFoldDB" id="A0A815BCQ4"/>
<evidence type="ECO:0000313" key="10">
    <source>
        <dbReference type="EMBL" id="CAF1268397.1"/>
    </source>
</evidence>
<dbReference type="EMBL" id="CAJOBF010003097">
    <property type="protein sequence ID" value="CAF4073831.1"/>
    <property type="molecule type" value="Genomic_DNA"/>
</dbReference>
<keyword evidence="5 8" id="KW-0472">Membrane</keyword>
<evidence type="ECO:0000256" key="7">
    <source>
        <dbReference type="ARBA" id="ARBA00023224"/>
    </source>
</evidence>
<dbReference type="Proteomes" id="UP000663834">
    <property type="component" value="Unassembled WGS sequence"/>
</dbReference>
<dbReference type="PRINTS" id="PR00237">
    <property type="entry name" value="GPCRRHODOPSN"/>
</dbReference>
<keyword evidence="19" id="KW-1185">Reference proteome</keyword>
<dbReference type="GO" id="GO:0004930">
    <property type="term" value="F:G protein-coupled receptor activity"/>
    <property type="evidence" value="ECO:0007669"/>
    <property type="project" value="UniProtKB-KW"/>
</dbReference>
<evidence type="ECO:0000256" key="4">
    <source>
        <dbReference type="ARBA" id="ARBA00023040"/>
    </source>
</evidence>
<dbReference type="Pfam" id="PF00001">
    <property type="entry name" value="7tm_1"/>
    <property type="match status" value="1"/>
</dbReference>
<feature type="transmembrane region" description="Helical" evidence="8">
    <location>
        <begin position="12"/>
        <end position="37"/>
    </location>
</feature>
<feature type="transmembrane region" description="Helical" evidence="8">
    <location>
        <begin position="184"/>
        <end position="208"/>
    </location>
</feature>
<proteinExistence type="predicted"/>
<evidence type="ECO:0000256" key="5">
    <source>
        <dbReference type="ARBA" id="ARBA00023136"/>
    </source>
</evidence>
<accession>A0A815BCQ4</accession>
<gene>
    <name evidence="10" type="ORF">CJN711_LOCUS15350</name>
    <name evidence="11" type="ORF">KQP761_LOCUS5444</name>
    <name evidence="12" type="ORF">MBJ925_LOCUS13660</name>
    <name evidence="16" type="ORF">OVN521_LOCUS14012</name>
    <name evidence="15" type="ORF">SMN809_LOCUS10645</name>
    <name evidence="17" type="ORF">UXM345_LOCUS20616</name>
    <name evidence="14" type="ORF">WKI299_LOCUS21935</name>
    <name evidence="13" type="ORF">XDN619_LOCUS10877</name>
</gene>
<dbReference type="Proteomes" id="UP000663887">
    <property type="component" value="Unassembled WGS sequence"/>
</dbReference>
<keyword evidence="2 8" id="KW-0812">Transmembrane</keyword>
<evidence type="ECO:0000256" key="8">
    <source>
        <dbReference type="SAM" id="Phobius"/>
    </source>
</evidence>
<dbReference type="Proteomes" id="UP000663856">
    <property type="component" value="Unassembled WGS sequence"/>
</dbReference>
<keyword evidence="4" id="KW-0297">G-protein coupled receptor</keyword>
<dbReference type="EMBL" id="CAJNOW010001420">
    <property type="protein sequence ID" value="CAF1314996.1"/>
    <property type="molecule type" value="Genomic_DNA"/>
</dbReference>
<dbReference type="EMBL" id="CAJOBG010002088">
    <property type="protein sequence ID" value="CAF3982466.1"/>
    <property type="molecule type" value="Genomic_DNA"/>
</dbReference>
<evidence type="ECO:0000256" key="3">
    <source>
        <dbReference type="ARBA" id="ARBA00022989"/>
    </source>
</evidence>